<dbReference type="Gene3D" id="1.25.40.90">
    <property type="match status" value="1"/>
</dbReference>
<reference evidence="5 6" key="1">
    <citation type="journal article" date="2023" name="Int. J. Mol. Sci.">
        <title>De Novo Assembly and Annotation of 11 Diverse Shrub Willow (Salix) Genomes Reveals Novel Gene Organization in Sex-Linked Regions.</title>
        <authorList>
            <person name="Hyden B."/>
            <person name="Feng K."/>
            <person name="Yates T.B."/>
            <person name="Jawdy S."/>
            <person name="Cereghino C."/>
            <person name="Smart L.B."/>
            <person name="Muchero W."/>
        </authorList>
    </citation>
    <scope>NUCLEOTIDE SEQUENCE [LARGE SCALE GENOMIC DNA]</scope>
    <source>
        <tissue evidence="5">Shoot tip</tissue>
    </source>
</reference>
<feature type="domain" description="CID" evidence="4">
    <location>
        <begin position="239"/>
        <end position="451"/>
    </location>
</feature>
<dbReference type="Pfam" id="PF04818">
    <property type="entry name" value="CID"/>
    <property type="match status" value="2"/>
</dbReference>
<dbReference type="Proteomes" id="UP001151529">
    <property type="component" value="Chromosome 18"/>
</dbReference>
<dbReference type="PROSITE" id="PS50128">
    <property type="entry name" value="SURP"/>
    <property type="match status" value="1"/>
</dbReference>
<feature type="domain" description="SURP motif" evidence="3">
    <location>
        <begin position="119"/>
        <end position="163"/>
    </location>
</feature>
<feature type="region of interest" description="Disordered" evidence="2">
    <location>
        <begin position="215"/>
        <end position="236"/>
    </location>
</feature>
<dbReference type="InterPro" id="IPR006569">
    <property type="entry name" value="CID_dom"/>
</dbReference>
<feature type="compositionally biased region" description="Pro residues" evidence="2">
    <location>
        <begin position="31"/>
        <end position="54"/>
    </location>
</feature>
<protein>
    <submittedName>
        <fullName evidence="5">SR-RELATED CTD ASSOCIATED FACTOR 6</fullName>
    </submittedName>
</protein>
<dbReference type="GO" id="GO:0048471">
    <property type="term" value="C:perinuclear region of cytoplasm"/>
    <property type="evidence" value="ECO:0007669"/>
    <property type="project" value="TreeGrafter"/>
</dbReference>
<dbReference type="OrthoDB" id="21470at2759"/>
<feature type="compositionally biased region" description="Low complexity" evidence="2">
    <location>
        <begin position="17"/>
        <end position="30"/>
    </location>
</feature>
<dbReference type="GO" id="GO:0006397">
    <property type="term" value="P:mRNA processing"/>
    <property type="evidence" value="ECO:0007669"/>
    <property type="project" value="UniProtKB-KW"/>
</dbReference>
<feature type="compositionally biased region" description="Pro residues" evidence="2">
    <location>
        <begin position="104"/>
        <end position="113"/>
    </location>
</feature>
<evidence type="ECO:0000256" key="1">
    <source>
        <dbReference type="ARBA" id="ARBA00022664"/>
    </source>
</evidence>
<dbReference type="GO" id="GO:0006874">
    <property type="term" value="P:intracellular calcium ion homeostasis"/>
    <property type="evidence" value="ECO:0007669"/>
    <property type="project" value="TreeGrafter"/>
</dbReference>
<evidence type="ECO:0000259" key="3">
    <source>
        <dbReference type="PROSITE" id="PS50128"/>
    </source>
</evidence>
<dbReference type="PANTHER" id="PTHR12323">
    <property type="entry name" value="SR-RELATED CTD ASSOCIATED FACTOR 6"/>
    <property type="match status" value="1"/>
</dbReference>
<dbReference type="SMART" id="SM00648">
    <property type="entry name" value="SWAP"/>
    <property type="match status" value="1"/>
</dbReference>
<evidence type="ECO:0000313" key="5">
    <source>
        <dbReference type="EMBL" id="KAJ6673768.1"/>
    </source>
</evidence>
<feature type="region of interest" description="Disordered" evidence="2">
    <location>
        <begin position="546"/>
        <end position="624"/>
    </location>
</feature>
<dbReference type="EMBL" id="JAPFFL010000017">
    <property type="protein sequence ID" value="KAJ6673768.1"/>
    <property type="molecule type" value="Genomic_DNA"/>
</dbReference>
<dbReference type="Pfam" id="PF25123">
    <property type="entry name" value="SWAP1_C"/>
    <property type="match status" value="1"/>
</dbReference>
<dbReference type="InterPro" id="IPR056922">
    <property type="entry name" value="SWAP1_C"/>
</dbReference>
<feature type="region of interest" description="Disordered" evidence="2">
    <location>
        <begin position="630"/>
        <end position="649"/>
    </location>
</feature>
<dbReference type="SUPFAM" id="SSF109905">
    <property type="entry name" value="Surp module (SWAP domain)"/>
    <property type="match status" value="1"/>
</dbReference>
<keyword evidence="6" id="KW-1185">Reference proteome</keyword>
<comment type="caution">
    <text evidence="5">The sequence shown here is derived from an EMBL/GenBank/DDBJ whole genome shotgun (WGS) entry which is preliminary data.</text>
</comment>
<feature type="region of interest" description="Disordered" evidence="2">
    <location>
        <begin position="1"/>
        <end position="116"/>
    </location>
</feature>
<dbReference type="AlphaFoldDB" id="A0A9Q0NPZ2"/>
<organism evidence="5 6">
    <name type="scientific">Salix viminalis</name>
    <name type="common">Common osier</name>
    <name type="synonym">Basket willow</name>
    <dbReference type="NCBI Taxonomy" id="40686"/>
    <lineage>
        <taxon>Eukaryota</taxon>
        <taxon>Viridiplantae</taxon>
        <taxon>Streptophyta</taxon>
        <taxon>Embryophyta</taxon>
        <taxon>Tracheophyta</taxon>
        <taxon>Spermatophyta</taxon>
        <taxon>Magnoliopsida</taxon>
        <taxon>eudicotyledons</taxon>
        <taxon>Gunneridae</taxon>
        <taxon>Pentapetalae</taxon>
        <taxon>rosids</taxon>
        <taxon>fabids</taxon>
        <taxon>Malpighiales</taxon>
        <taxon>Salicaceae</taxon>
        <taxon>Saliceae</taxon>
        <taxon>Salix</taxon>
    </lineage>
</organism>
<dbReference type="PROSITE" id="PS51391">
    <property type="entry name" value="CID"/>
    <property type="match status" value="1"/>
</dbReference>
<dbReference type="GO" id="GO:0003723">
    <property type="term" value="F:RNA binding"/>
    <property type="evidence" value="ECO:0007669"/>
    <property type="project" value="InterPro"/>
</dbReference>
<dbReference type="Pfam" id="PF01805">
    <property type="entry name" value="Surp"/>
    <property type="match status" value="1"/>
</dbReference>
<evidence type="ECO:0000256" key="2">
    <source>
        <dbReference type="SAM" id="MobiDB-lite"/>
    </source>
</evidence>
<evidence type="ECO:0000259" key="4">
    <source>
        <dbReference type="PROSITE" id="PS51391"/>
    </source>
</evidence>
<gene>
    <name evidence="5" type="ORF">OIU85_012745</name>
</gene>
<dbReference type="GO" id="GO:0005634">
    <property type="term" value="C:nucleus"/>
    <property type="evidence" value="ECO:0007669"/>
    <property type="project" value="UniProtKB-ARBA"/>
</dbReference>
<dbReference type="Gene3D" id="1.10.10.790">
    <property type="entry name" value="Surp module"/>
    <property type="match status" value="1"/>
</dbReference>
<dbReference type="InterPro" id="IPR035967">
    <property type="entry name" value="SWAP/Surp_sf"/>
</dbReference>
<dbReference type="PANTHER" id="PTHR12323:SF0">
    <property type="entry name" value="CALCIUM HOMEOSTASIS ENDOPLASMIC RETICULUM PROTEIN"/>
    <property type="match status" value="1"/>
</dbReference>
<evidence type="ECO:0000313" key="6">
    <source>
        <dbReference type="Proteomes" id="UP001151529"/>
    </source>
</evidence>
<sequence length="649" mass="72539">MDRPPPPHDYAAMAYAQQQQQQQQPPQYGYHPPPHQHPQYPPPPNPFMPPPPPSVQQYPYTQPPPLPHHLQHPSQQQQHPPPFAPHLPPHLIPPPFHTPNYDSPSPPAPPPSDPELQKRIDKLVEYATKNGPEFEVMIREKQQDNPAYSFLFGGEGHAYYRYKLWLSTRGPPNPPFQGSSMMHPPPNPMMNATVGPPQMHQPPFPPFYDHQHPPQPFGVHGRSDFDQPSKSFKGHSGPLPPDVAVELSNVLNTLNGTKESIKGAKTWFMQRSPFASALAEALRDRIFSLDDSDRQLHIIYLANDILFDSYFSLNSSPERPNSIPTLGLLCMNLKANDEQGTQTFAGVCPKVLMSVFIYHPDYPVADSLQLPVCKLFVTCSLQRRIDPHDPDNEALAFKPVLGSMLARIYHNPQNKDENQSRLQKILQFWASKEVYDQDTIYKLEGDMVSGPPVNSFPGPPRELSGLADSVPAAGFPQHATILNAPQWPPDRQSVPDQEYLDKQVLPVMLPTLGNQQFIPNPVPAATFPERCRLAVGVSKFFKEIGEINPSEGPMRSDPNDEDDEYERESPIRKGGACIPPPPNLQVDPETGAYADGSVERKHGSGSGRLGLGATADPNEPSQYDNVYTSYRKQRSTTYHSSMSVRATTR</sequence>
<dbReference type="InterPro" id="IPR000061">
    <property type="entry name" value="Surp"/>
</dbReference>
<keyword evidence="1" id="KW-0507">mRNA processing</keyword>
<feature type="compositionally biased region" description="Pro residues" evidence="2">
    <location>
        <begin position="79"/>
        <end position="97"/>
    </location>
</feature>
<name>A0A9Q0NPZ2_SALVM</name>
<proteinExistence type="predicted"/>
<dbReference type="InterPro" id="IPR008942">
    <property type="entry name" value="ENTH_VHS"/>
</dbReference>
<accession>A0A9Q0NPZ2</accession>